<dbReference type="AlphaFoldDB" id="A0A3B0SHA4"/>
<sequence>MGDKSSSDELSDFAKRLKDTKNSIEDRDKKMSSQGAAYSFGFRLVTDLVVGVLSGVGIGWLLDYWLGTAPWLLLVFMPLGMIAGILNVIRAAKSVEAKRHLEKTDATGIPGVPFDDDE</sequence>
<dbReference type="EMBL" id="UOEC01000171">
    <property type="protein sequence ID" value="VAW00189.1"/>
    <property type="molecule type" value="Genomic_DNA"/>
</dbReference>
<gene>
    <name evidence="2" type="ORF">MNBD_ALPHA08-2459</name>
</gene>
<dbReference type="Pfam" id="PF09527">
    <property type="entry name" value="ATPase_gene1"/>
    <property type="match status" value="1"/>
</dbReference>
<dbReference type="InterPro" id="IPR016989">
    <property type="entry name" value="Atp1_alphaprobac"/>
</dbReference>
<name>A0A3B0SHA4_9ZZZZ</name>
<evidence type="ECO:0000313" key="2">
    <source>
        <dbReference type="EMBL" id="VAW00189.1"/>
    </source>
</evidence>
<feature type="transmembrane region" description="Helical" evidence="1">
    <location>
        <begin position="68"/>
        <end position="89"/>
    </location>
</feature>
<accession>A0A3B0SHA4</accession>
<keyword evidence="1" id="KW-1133">Transmembrane helix</keyword>
<protein>
    <recommendedName>
        <fullName evidence="3">ATP synthase protein I</fullName>
    </recommendedName>
</protein>
<keyword evidence="1" id="KW-0812">Transmembrane</keyword>
<proteinExistence type="predicted"/>
<dbReference type="PIRSF" id="PIRSF032126">
    <property type="entry name" value="F0F1_ATP_synthase_subunit_I"/>
    <property type="match status" value="1"/>
</dbReference>
<feature type="transmembrane region" description="Helical" evidence="1">
    <location>
        <begin position="40"/>
        <end position="62"/>
    </location>
</feature>
<dbReference type="InterPro" id="IPR032820">
    <property type="entry name" value="ATPase_put"/>
</dbReference>
<organism evidence="2">
    <name type="scientific">hydrothermal vent metagenome</name>
    <dbReference type="NCBI Taxonomy" id="652676"/>
    <lineage>
        <taxon>unclassified sequences</taxon>
        <taxon>metagenomes</taxon>
        <taxon>ecological metagenomes</taxon>
    </lineage>
</organism>
<reference evidence="2" key="1">
    <citation type="submission" date="2018-06" db="EMBL/GenBank/DDBJ databases">
        <authorList>
            <person name="Zhirakovskaya E."/>
        </authorList>
    </citation>
    <scope>NUCLEOTIDE SEQUENCE</scope>
</reference>
<keyword evidence="1" id="KW-0472">Membrane</keyword>
<evidence type="ECO:0008006" key="3">
    <source>
        <dbReference type="Google" id="ProtNLM"/>
    </source>
</evidence>
<evidence type="ECO:0000256" key="1">
    <source>
        <dbReference type="SAM" id="Phobius"/>
    </source>
</evidence>